<dbReference type="EMBL" id="QJRG01000050">
    <property type="protein sequence ID" value="RWU17221.1"/>
    <property type="molecule type" value="Genomic_DNA"/>
</dbReference>
<dbReference type="Proteomes" id="UP000288983">
    <property type="component" value="Unassembled WGS sequence"/>
</dbReference>
<reference evidence="2 3" key="1">
    <citation type="submission" date="2018-06" db="EMBL/GenBank/DDBJ databases">
        <title>Bacteria isolated from soil of Wuhan.</title>
        <authorList>
            <person name="Wei X."/>
            <person name="Chunhua H."/>
        </authorList>
    </citation>
    <scope>NUCLEOTIDE SEQUENCE [LARGE SCALE GENOMIC DNA]</scope>
    <source>
        <strain evidence="3">xwS2</strain>
    </source>
</reference>
<name>A0A443ZF15_9PSED</name>
<comment type="caution">
    <text evidence="2">The sequence shown here is derived from an EMBL/GenBank/DDBJ whole genome shotgun (WGS) entry which is preliminary data.</text>
</comment>
<protein>
    <submittedName>
        <fullName evidence="2">Cobalamin biosynthesis protein CobQ</fullName>
    </submittedName>
</protein>
<dbReference type="OrthoDB" id="9785810at2"/>
<feature type="domain" description="AAA" evidence="1">
    <location>
        <begin position="5"/>
        <end position="183"/>
    </location>
</feature>
<evidence type="ECO:0000313" key="3">
    <source>
        <dbReference type="Proteomes" id="UP000288983"/>
    </source>
</evidence>
<dbReference type="InterPro" id="IPR027417">
    <property type="entry name" value="P-loop_NTPase"/>
</dbReference>
<sequence>MRRVVFNQKGGVGKSSIACNLAAVSAAEGYRTLLVDLDPQANSTHYLTGLTAGAIPAGIADFFRQTLSSGPISKNSRVAITETAYDNLHLVTACPDLADLQPKLERKFKVNKLRKLLVELSADYDRIYIDTPPSLNFYTFSALIAAERLLIPFDCDSFSLQALQRVIAQVDELRQDHNASLQVEGIVVNQFSRTTLHHALIETLREEGYPVLPAYLSSSIKMRESHEVSIPIVHLAPQHKLSLEFADLLDVLEQRALSTHSLNLARYGALLPVRTPTQLTAR</sequence>
<dbReference type="InterPro" id="IPR025669">
    <property type="entry name" value="AAA_dom"/>
</dbReference>
<dbReference type="AlphaFoldDB" id="A0A443ZF15"/>
<dbReference type="PANTHER" id="PTHR13696">
    <property type="entry name" value="P-LOOP CONTAINING NUCLEOSIDE TRIPHOSPHATE HYDROLASE"/>
    <property type="match status" value="1"/>
</dbReference>
<dbReference type="Gene3D" id="3.40.50.300">
    <property type="entry name" value="P-loop containing nucleotide triphosphate hydrolases"/>
    <property type="match status" value="1"/>
</dbReference>
<accession>A0A443ZF15</accession>
<dbReference type="CDD" id="cd02042">
    <property type="entry name" value="ParAB_family"/>
    <property type="match status" value="1"/>
</dbReference>
<evidence type="ECO:0000259" key="1">
    <source>
        <dbReference type="Pfam" id="PF13614"/>
    </source>
</evidence>
<dbReference type="SUPFAM" id="SSF52540">
    <property type="entry name" value="P-loop containing nucleoside triphosphate hydrolases"/>
    <property type="match status" value="1"/>
</dbReference>
<dbReference type="PANTHER" id="PTHR13696:SF52">
    <property type="entry name" value="PARA FAMILY PROTEIN CT_582"/>
    <property type="match status" value="1"/>
</dbReference>
<organism evidence="2 3">
    <name type="scientific">Pseudomonas alkylphenolica</name>
    <dbReference type="NCBI Taxonomy" id="237609"/>
    <lineage>
        <taxon>Bacteria</taxon>
        <taxon>Pseudomonadati</taxon>
        <taxon>Pseudomonadota</taxon>
        <taxon>Gammaproteobacteria</taxon>
        <taxon>Pseudomonadales</taxon>
        <taxon>Pseudomonadaceae</taxon>
        <taxon>Pseudomonas</taxon>
    </lineage>
</organism>
<evidence type="ECO:0000313" key="2">
    <source>
        <dbReference type="EMBL" id="RWU17221.1"/>
    </source>
</evidence>
<dbReference type="Pfam" id="PF13614">
    <property type="entry name" value="AAA_31"/>
    <property type="match status" value="1"/>
</dbReference>
<gene>
    <name evidence="2" type="ORF">DM813_28085</name>
</gene>
<dbReference type="InterPro" id="IPR050678">
    <property type="entry name" value="DNA_Partitioning_ATPase"/>
</dbReference>
<proteinExistence type="predicted"/>